<protein>
    <submittedName>
        <fullName evidence="1">Uncharacterized protein</fullName>
    </submittedName>
</protein>
<organism evidence="1">
    <name type="scientific">Picea sitchensis</name>
    <name type="common">Sitka spruce</name>
    <name type="synonym">Pinus sitchensis</name>
    <dbReference type="NCBI Taxonomy" id="3332"/>
    <lineage>
        <taxon>Eukaryota</taxon>
        <taxon>Viridiplantae</taxon>
        <taxon>Streptophyta</taxon>
        <taxon>Embryophyta</taxon>
        <taxon>Tracheophyta</taxon>
        <taxon>Spermatophyta</taxon>
        <taxon>Pinopsida</taxon>
        <taxon>Pinidae</taxon>
        <taxon>Conifers I</taxon>
        <taxon>Pinales</taxon>
        <taxon>Pinaceae</taxon>
        <taxon>Picea</taxon>
    </lineage>
</organism>
<evidence type="ECO:0000313" key="1">
    <source>
        <dbReference type="EMBL" id="ABR18232.1"/>
    </source>
</evidence>
<proteinExistence type="evidence at transcript level"/>
<accession>B8LRF2</accession>
<name>B8LRF2_PICSI</name>
<reference evidence="1" key="1">
    <citation type="submission" date="2007-06" db="EMBL/GenBank/DDBJ databases">
        <title>Full length cDNA sequences from Sitka Spruce (Picea sitchensis).</title>
        <authorList>
            <person name="Ralph S.G."/>
            <person name="Chun H.E."/>
            <person name="Liao N."/>
            <person name="Ali J."/>
            <person name="Reid K."/>
            <person name="Kolosova N."/>
            <person name="Cooper N."/>
            <person name="Cullis C."/>
            <person name="Jancsik S."/>
            <person name="Moore R."/>
            <person name="Mayo M."/>
            <person name="Wagner S."/>
            <person name="Holt R.A."/>
            <person name="Jones S.J.M."/>
            <person name="Marra M.A."/>
            <person name="Ritland C.E."/>
            <person name="Ritland K."/>
            <person name="Bohlmann J."/>
        </authorList>
    </citation>
    <scope>NUCLEOTIDE SEQUENCE</scope>
    <source>
        <tissue evidence="1">Bark</tissue>
    </source>
</reference>
<sequence length="92" mass="9350">MMGKFEIPGQPAGLGSGVWCAAFVRVCAPPGDASFEILGLPAGLGRWAVAISRVCAPPPGVASFEIPGLPAGLGRWAAAFARVCAPLWGCEL</sequence>
<dbReference type="AlphaFoldDB" id="B8LRF2"/>
<dbReference type="EMBL" id="EF678478">
    <property type="protein sequence ID" value="ABR18232.1"/>
    <property type="molecule type" value="mRNA"/>
</dbReference>